<feature type="transmembrane region" description="Helical" evidence="1">
    <location>
        <begin position="150"/>
        <end position="177"/>
    </location>
</feature>
<sequence>MLSALLKKQLQEIFRSYFYNAKQGKARSRASTVGYFAFFAVLMVGVLGGMFTYLAHSLCAPFAAAGMEWLYFTIMAMVAIVLGAFGSVFNTYSSLYLAKDNDLLLSMPIPVRTILLSRLLSVYLMGLLYSGVVLLPAMIVYWVTVSAAPAALAGGLLLFALVTIFVLTLSCALGWVVAKISLKLKHRSITVVLTSLLFLGAYYFVYFKAQSFLSELVTNAAYYGAQIRGKAYPLYLIGRAGAGDGPAMALVTAVVLVLFILLFWLLSRSFLRIATASGSTARRVYREKTAVQRGAGTALLARELRHFGGNPSYMLNCGLGILLMPLGGTALLWKRDLLDVLQPMVGGQGIALILCALVCLLASMNLMAAPAVSLEGRTLWLVQSLPVRPWQVLRAKLQLQLVLTAVPALIAAVCAAVAAARPVGETLLLLAVPLGYVLLLALFGLFAGLKLPNLTWTNEITPIKQGGSVMLALFGGFVYAGLLPLAYFLGASALGLSACLGIYLGLTLALAAVLYVWLRRRGAAVFAAL</sequence>
<reference evidence="2 3" key="1">
    <citation type="submission" date="2024-03" db="EMBL/GenBank/DDBJ databases">
        <title>Human intestinal bacterial collection.</title>
        <authorList>
            <person name="Pauvert C."/>
            <person name="Hitch T.C.A."/>
            <person name="Clavel T."/>
        </authorList>
    </citation>
    <scope>NUCLEOTIDE SEQUENCE [LARGE SCALE GENOMIC DNA]</scope>
    <source>
        <strain evidence="2 3">CLA-AA-H192</strain>
    </source>
</reference>
<feature type="transmembrane region" description="Helical" evidence="1">
    <location>
        <begin position="247"/>
        <end position="266"/>
    </location>
</feature>
<feature type="transmembrane region" description="Helical" evidence="1">
    <location>
        <begin position="32"/>
        <end position="54"/>
    </location>
</feature>
<feature type="transmembrane region" description="Helical" evidence="1">
    <location>
        <begin position="189"/>
        <end position="207"/>
    </location>
</feature>
<feature type="transmembrane region" description="Helical" evidence="1">
    <location>
        <begin position="495"/>
        <end position="518"/>
    </location>
</feature>
<feature type="transmembrane region" description="Helical" evidence="1">
    <location>
        <begin position="426"/>
        <end position="449"/>
    </location>
</feature>
<evidence type="ECO:0000256" key="1">
    <source>
        <dbReference type="SAM" id="Phobius"/>
    </source>
</evidence>
<keyword evidence="1" id="KW-0812">Transmembrane</keyword>
<evidence type="ECO:0008006" key="4">
    <source>
        <dbReference type="Google" id="ProtNLM"/>
    </source>
</evidence>
<feature type="transmembrane region" description="Helical" evidence="1">
    <location>
        <begin position="313"/>
        <end position="333"/>
    </location>
</feature>
<feature type="transmembrane region" description="Helical" evidence="1">
    <location>
        <begin position="69"/>
        <end position="98"/>
    </location>
</feature>
<feature type="transmembrane region" description="Helical" evidence="1">
    <location>
        <begin position="119"/>
        <end position="144"/>
    </location>
</feature>
<gene>
    <name evidence="2" type="ORF">WMO66_01305</name>
</gene>
<organism evidence="2 3">
    <name type="scientific">Faecousia intestinalis</name>
    <dbReference type="NCBI Taxonomy" id="3133167"/>
    <lineage>
        <taxon>Bacteria</taxon>
        <taxon>Bacillati</taxon>
        <taxon>Bacillota</taxon>
        <taxon>Clostridia</taxon>
        <taxon>Eubacteriales</taxon>
        <taxon>Oscillospiraceae</taxon>
        <taxon>Faecousia</taxon>
    </lineage>
</organism>
<protein>
    <recommendedName>
        <fullName evidence="4">ABC-2 type transport system permease protein</fullName>
    </recommendedName>
</protein>
<evidence type="ECO:0000313" key="3">
    <source>
        <dbReference type="Proteomes" id="UP001491552"/>
    </source>
</evidence>
<name>A0ABV1G3E5_9FIRM</name>
<dbReference type="Proteomes" id="UP001491552">
    <property type="component" value="Unassembled WGS sequence"/>
</dbReference>
<dbReference type="EMBL" id="JBBMFF010000079">
    <property type="protein sequence ID" value="MEQ2509895.1"/>
    <property type="molecule type" value="Genomic_DNA"/>
</dbReference>
<proteinExistence type="predicted"/>
<dbReference type="RefSeq" id="WP_349134604.1">
    <property type="nucleotide sequence ID" value="NZ_JBBMFF010000079.1"/>
</dbReference>
<keyword evidence="1" id="KW-0472">Membrane</keyword>
<evidence type="ECO:0000313" key="2">
    <source>
        <dbReference type="EMBL" id="MEQ2509895.1"/>
    </source>
</evidence>
<accession>A0ABV1G3E5</accession>
<feature type="transmembrane region" description="Helical" evidence="1">
    <location>
        <begin position="345"/>
        <end position="368"/>
    </location>
</feature>
<comment type="caution">
    <text evidence="2">The sequence shown here is derived from an EMBL/GenBank/DDBJ whole genome shotgun (WGS) entry which is preliminary data.</text>
</comment>
<feature type="transmembrane region" description="Helical" evidence="1">
    <location>
        <begin position="401"/>
        <end position="420"/>
    </location>
</feature>
<keyword evidence="1" id="KW-1133">Transmembrane helix</keyword>
<keyword evidence="3" id="KW-1185">Reference proteome</keyword>
<feature type="transmembrane region" description="Helical" evidence="1">
    <location>
        <begin position="469"/>
        <end position="489"/>
    </location>
</feature>